<evidence type="ECO:0008006" key="3">
    <source>
        <dbReference type="Google" id="ProtNLM"/>
    </source>
</evidence>
<organism evidence="2">
    <name type="scientific">Desulfomonile tiedjei</name>
    <dbReference type="NCBI Taxonomy" id="2358"/>
    <lineage>
        <taxon>Bacteria</taxon>
        <taxon>Pseudomonadati</taxon>
        <taxon>Thermodesulfobacteriota</taxon>
        <taxon>Desulfomonilia</taxon>
        <taxon>Desulfomonilales</taxon>
        <taxon>Desulfomonilaceae</taxon>
        <taxon>Desulfomonile</taxon>
    </lineage>
</organism>
<protein>
    <recommendedName>
        <fullName evidence="3">Inverse autotransporter beta-domain domain-containing protein</fullName>
    </recommendedName>
</protein>
<dbReference type="EMBL" id="DTGT01000018">
    <property type="protein sequence ID" value="HGH59777.1"/>
    <property type="molecule type" value="Genomic_DNA"/>
</dbReference>
<proteinExistence type="predicted"/>
<feature type="chain" id="PRO_5028248549" description="Inverse autotransporter beta-domain domain-containing protein" evidence="1">
    <location>
        <begin position="32"/>
        <end position="430"/>
    </location>
</feature>
<dbReference type="InterPro" id="IPR038177">
    <property type="entry name" value="IAT_beta_sf"/>
</dbReference>
<dbReference type="Gene3D" id="2.40.160.160">
    <property type="entry name" value="Inverse autotransporter, beta-domain"/>
    <property type="match status" value="1"/>
</dbReference>
<accession>A0A7C4EVI3</accession>
<keyword evidence="1" id="KW-0732">Signal</keyword>
<evidence type="ECO:0000313" key="2">
    <source>
        <dbReference type="EMBL" id="HGH59777.1"/>
    </source>
</evidence>
<feature type="signal peptide" evidence="1">
    <location>
        <begin position="1"/>
        <end position="31"/>
    </location>
</feature>
<evidence type="ECO:0000256" key="1">
    <source>
        <dbReference type="SAM" id="SignalP"/>
    </source>
</evidence>
<comment type="caution">
    <text evidence="2">The sequence shown here is derived from an EMBL/GenBank/DDBJ whole genome shotgun (WGS) entry which is preliminary data.</text>
</comment>
<name>A0A7C4EVI3_9BACT</name>
<sequence>MKNSTITFNILSAAHALVLLLLCAPPAALCAAYPLPKLESDQVIPLQYLSKSSSELAKNQQGAVPDSYISPTLHQWLNLVLPSPVQKGLDLSAGYDQWEGLPTMRAEYFLPIKAWSDKSVFVCPRLNLTRSDETFSLTAGIRRLITSDALVGFYAFHDWKRSRRLHQDFLKQAGMGLELSLLPGRHSDVSLRINAYFPVNQRRLVSHNRRHMIEESLPTGADASLSVLLPAFTDALDFRLTAQANSYYGAATNVQGYRCGLQANTRNGLFLASLEKGREQFSGDYFRIDGALSLTFDWAALMAGKNPFSAPYQASSMRYDRRLSDALYERIVRRHDLPLDRQERPLALAAIVAGETVVFHGSFPELPNSRVTVQISQSPWRDYGEIVTDGKGTYHGRLVLAPGKYRIRLVHKATGITSEDQVVFVGPQQD</sequence>
<dbReference type="AlphaFoldDB" id="A0A7C4EVI3"/>
<gene>
    <name evidence="2" type="ORF">ENV54_00610</name>
</gene>
<reference evidence="2" key="1">
    <citation type="journal article" date="2020" name="mSystems">
        <title>Genome- and Community-Level Interaction Insights into Carbon Utilization and Element Cycling Functions of Hydrothermarchaeota in Hydrothermal Sediment.</title>
        <authorList>
            <person name="Zhou Z."/>
            <person name="Liu Y."/>
            <person name="Xu W."/>
            <person name="Pan J."/>
            <person name="Luo Z.H."/>
            <person name="Li M."/>
        </authorList>
    </citation>
    <scope>NUCLEOTIDE SEQUENCE [LARGE SCALE GENOMIC DNA]</scope>
    <source>
        <strain evidence="2">SpSt-769</strain>
    </source>
</reference>